<dbReference type="AlphaFoldDB" id="A0A127K774"/>
<keyword evidence="4" id="KW-1185">Reference proteome</keyword>
<evidence type="ECO:0000256" key="2">
    <source>
        <dbReference type="ARBA" id="ARBA00022649"/>
    </source>
</evidence>
<keyword evidence="2" id="KW-1277">Toxin-antitoxin system</keyword>
<dbReference type="Proteomes" id="UP000036902">
    <property type="component" value="Chromosome"/>
</dbReference>
<dbReference type="RefSeq" id="WP_048706768.1">
    <property type="nucleotide sequence ID" value="NZ_CP014646.1"/>
</dbReference>
<dbReference type="InterPro" id="IPR051803">
    <property type="entry name" value="TA_system_RelE-like_toxin"/>
</dbReference>
<dbReference type="Gene3D" id="3.30.2310.20">
    <property type="entry name" value="RelE-like"/>
    <property type="match status" value="1"/>
</dbReference>
<dbReference type="PANTHER" id="PTHR33755">
    <property type="entry name" value="TOXIN PARE1-RELATED"/>
    <property type="match status" value="1"/>
</dbReference>
<gene>
    <name evidence="3" type="ORF">AC731_013220</name>
</gene>
<protein>
    <submittedName>
        <fullName evidence="3">Plasmid stabilization protein</fullName>
    </submittedName>
</protein>
<comment type="similarity">
    <text evidence="1">Belongs to the RelE toxin family.</text>
</comment>
<dbReference type="PANTHER" id="PTHR33755:SF6">
    <property type="entry name" value="PLASMID STABILIZATION SYSTEM PROTEIN"/>
    <property type="match status" value="1"/>
</dbReference>
<evidence type="ECO:0000313" key="4">
    <source>
        <dbReference type="Proteomes" id="UP000036902"/>
    </source>
</evidence>
<evidence type="ECO:0000256" key="1">
    <source>
        <dbReference type="ARBA" id="ARBA00006226"/>
    </source>
</evidence>
<dbReference type="EMBL" id="CP014646">
    <property type="protein sequence ID" value="AMO37813.1"/>
    <property type="molecule type" value="Genomic_DNA"/>
</dbReference>
<sequence>MRESSSTFEVLLTEGAEQDLESIYDYIAQFDCAASADYVLDQLGSVIESLTKFPERGSYPKELLALGIKEYRQTSFKPYRVIYRVIGRQVVVYVIADGRRDMQTVLTRRLLRGGELR</sequence>
<dbReference type="Pfam" id="PF05016">
    <property type="entry name" value="ParE_toxin"/>
    <property type="match status" value="1"/>
</dbReference>
<dbReference type="STRING" id="1134435.AC731_013220"/>
<proteinExistence type="inferred from homology"/>
<reference evidence="4" key="1">
    <citation type="submission" date="2016-03" db="EMBL/GenBank/DDBJ databases">
        <authorList>
            <person name="Ma C."/>
            <person name="Zhou S."/>
            <person name="Yang G."/>
        </authorList>
    </citation>
    <scope>NUCLEOTIDE SEQUENCE [LARGE SCALE GENOMIC DNA]</scope>
    <source>
        <strain evidence="4">SgZ-1</strain>
    </source>
</reference>
<dbReference type="SUPFAM" id="SSF143011">
    <property type="entry name" value="RelE-like"/>
    <property type="match status" value="1"/>
</dbReference>
<dbReference type="InterPro" id="IPR007712">
    <property type="entry name" value="RelE/ParE_toxin"/>
</dbReference>
<name>A0A127K774_9RHOO</name>
<dbReference type="KEGG" id="thu:AC731_013220"/>
<accession>A0A127K774</accession>
<dbReference type="InterPro" id="IPR035093">
    <property type="entry name" value="RelE/ParE_toxin_dom_sf"/>
</dbReference>
<evidence type="ECO:0000313" key="3">
    <source>
        <dbReference type="EMBL" id="AMO37813.1"/>
    </source>
</evidence>
<organism evidence="3 4">
    <name type="scientific">Thauera humireducens</name>
    <dbReference type="NCBI Taxonomy" id="1134435"/>
    <lineage>
        <taxon>Bacteria</taxon>
        <taxon>Pseudomonadati</taxon>
        <taxon>Pseudomonadota</taxon>
        <taxon>Betaproteobacteria</taxon>
        <taxon>Rhodocyclales</taxon>
        <taxon>Zoogloeaceae</taxon>
        <taxon>Thauera</taxon>
    </lineage>
</organism>